<dbReference type="eggNOG" id="ENOG50344E4">
    <property type="taxonomic scope" value="Bacteria"/>
</dbReference>
<dbReference type="Proteomes" id="UP000027583">
    <property type="component" value="Unassembled WGS sequence"/>
</dbReference>
<evidence type="ECO:0000313" key="3">
    <source>
        <dbReference type="Proteomes" id="UP000027583"/>
    </source>
</evidence>
<gene>
    <name evidence="2" type="ORF">ASAP_0892</name>
</gene>
<proteinExistence type="predicted"/>
<dbReference type="InterPro" id="IPR047756">
    <property type="entry name" value="IcmT-like"/>
</dbReference>
<evidence type="ECO:0000313" key="2">
    <source>
        <dbReference type="EMBL" id="CDG38937.1"/>
    </source>
</evidence>
<reference evidence="2 3" key="1">
    <citation type="journal article" date="2014" name="Genome Biol. Evol.">
        <title>Acetic acid bacteria genomes reveal functional traits for adaptation to life in insect guts.</title>
        <authorList>
            <person name="Chouaia B."/>
            <person name="Gaiarsa S."/>
            <person name="Crotti E."/>
            <person name="Comandatore F."/>
            <person name="Degli Esposti M."/>
            <person name="Ricci I."/>
            <person name="Alma A."/>
            <person name="Favia G."/>
            <person name="Bandi C."/>
            <person name="Daffonchio D."/>
        </authorList>
    </citation>
    <scope>NUCLEOTIDE SEQUENCE [LARGE SCALE GENOMIC DNA]</scope>
    <source>
        <strain evidence="2 3">SF2.1</strain>
    </source>
</reference>
<accession>A0A060QJH7</accession>
<keyword evidence="1" id="KW-0812">Transmembrane</keyword>
<dbReference type="AlphaFoldDB" id="A0A060QJH7"/>
<protein>
    <submittedName>
        <fullName evidence="2">IcmT</fullName>
    </submittedName>
</protein>
<dbReference type="RefSeq" id="WP_023977715.1">
    <property type="nucleotide sequence ID" value="NZ_CBLX010000006.1"/>
</dbReference>
<dbReference type="NCBIfam" id="NF038220">
    <property type="entry name" value="IcmT_TraK"/>
    <property type="match status" value="1"/>
</dbReference>
<evidence type="ECO:0000256" key="1">
    <source>
        <dbReference type="SAM" id="Phobius"/>
    </source>
</evidence>
<dbReference type="EMBL" id="CBLX010000006">
    <property type="protein sequence ID" value="CDG38937.1"/>
    <property type="molecule type" value="Genomic_DNA"/>
</dbReference>
<organism evidence="2 3">
    <name type="scientific">Asaia bogorensis</name>
    <dbReference type="NCBI Taxonomy" id="91915"/>
    <lineage>
        <taxon>Bacteria</taxon>
        <taxon>Pseudomonadati</taxon>
        <taxon>Pseudomonadota</taxon>
        <taxon>Alphaproteobacteria</taxon>
        <taxon>Acetobacterales</taxon>
        <taxon>Acetobacteraceae</taxon>
        <taxon>Asaia</taxon>
    </lineage>
</organism>
<name>A0A060QJH7_9PROT</name>
<feature type="transmembrane region" description="Helical" evidence="1">
    <location>
        <begin position="45"/>
        <end position="63"/>
    </location>
</feature>
<reference evidence="2 3" key="2">
    <citation type="journal article" date="2014" name="PLoS ONE">
        <title>Evolution of mitochondria reconstructed from the energy metabolism of living bacteria.</title>
        <authorList>
            <person name="Degli Esposti M."/>
            <person name="Chouaia B."/>
            <person name="Comandatore F."/>
            <person name="Crotti E."/>
            <person name="Sassera D."/>
            <person name="Lievens P.M."/>
            <person name="Daffonchio D."/>
            <person name="Bandi C."/>
        </authorList>
    </citation>
    <scope>NUCLEOTIDE SEQUENCE [LARGE SCALE GENOMIC DNA]</scope>
    <source>
        <strain evidence="2 3">SF2.1</strain>
    </source>
</reference>
<keyword evidence="1" id="KW-1133">Transmembrane helix</keyword>
<keyword evidence="1" id="KW-0472">Membrane</keyword>
<comment type="caution">
    <text evidence="2">The sequence shown here is derived from an EMBL/GenBank/DDBJ whole genome shotgun (WGS) entry which is preliminary data.</text>
</comment>
<feature type="transmembrane region" description="Helical" evidence="1">
    <location>
        <begin position="20"/>
        <end position="39"/>
    </location>
</feature>
<sequence length="94" mass="11095">MNVPETRLPKTTWRYTAEPIMLLFVDGRALIFGSIWFLYPAWWTFAISGTGVLVFSILGWFRITPAIALRIMRVWWFGPIRPHIPAYRQRDAIR</sequence>